<protein>
    <submittedName>
        <fullName evidence="1">Uncharacterized protein</fullName>
    </submittedName>
</protein>
<keyword evidence="2" id="KW-1185">Reference proteome</keyword>
<dbReference type="Proteomes" id="UP000039865">
    <property type="component" value="Unassembled WGS sequence"/>
</dbReference>
<dbReference type="EMBL" id="CCKQ01010517">
    <property type="protein sequence ID" value="CDW82043.1"/>
    <property type="molecule type" value="Genomic_DNA"/>
</dbReference>
<gene>
    <name evidence="1" type="primary">Contig18947.g20096</name>
    <name evidence="1" type="ORF">STYLEM_11068</name>
</gene>
<accession>A0A078AMG2</accession>
<dbReference type="InParanoid" id="A0A078AMG2"/>
<reference evidence="1 2" key="1">
    <citation type="submission" date="2014-06" db="EMBL/GenBank/DDBJ databases">
        <authorList>
            <person name="Swart Estienne"/>
        </authorList>
    </citation>
    <scope>NUCLEOTIDE SEQUENCE [LARGE SCALE GENOMIC DNA]</scope>
    <source>
        <strain evidence="1 2">130c</strain>
    </source>
</reference>
<name>A0A078AMG2_STYLE</name>
<proteinExistence type="predicted"/>
<dbReference type="AlphaFoldDB" id="A0A078AMG2"/>
<organism evidence="1 2">
    <name type="scientific">Stylonychia lemnae</name>
    <name type="common">Ciliate</name>
    <dbReference type="NCBI Taxonomy" id="5949"/>
    <lineage>
        <taxon>Eukaryota</taxon>
        <taxon>Sar</taxon>
        <taxon>Alveolata</taxon>
        <taxon>Ciliophora</taxon>
        <taxon>Intramacronucleata</taxon>
        <taxon>Spirotrichea</taxon>
        <taxon>Stichotrichia</taxon>
        <taxon>Sporadotrichida</taxon>
        <taxon>Oxytrichidae</taxon>
        <taxon>Stylonychinae</taxon>
        <taxon>Stylonychia</taxon>
    </lineage>
</organism>
<evidence type="ECO:0000313" key="1">
    <source>
        <dbReference type="EMBL" id="CDW82043.1"/>
    </source>
</evidence>
<evidence type="ECO:0000313" key="2">
    <source>
        <dbReference type="Proteomes" id="UP000039865"/>
    </source>
</evidence>
<sequence>MDNRVINDEETFQEFKKQYLEQSHSKKYEVELTKSCSEQSSPDLQIRQKQEEEKKQGYKLIEKLQNSQEQNNFIDQLLLPFLLEQIKINKADFIDKSISFYQKNRQENDLKMIEQHSDHLKAAAFMKCQQLAIDLINSKNNFRLPSVASHQSLQAQIPLASNISRQNSLAPSMNHRQPSFNRGDVTDIRNTDSTIQIQQRRYSSIVQPDNIRSARVTNVGFQQQRVSLSRLAGLDQERVFRNQLQEDLEERFNQTFDLRQKDNGMNPFENYVQQ</sequence>